<name>A0A4R2EWX5_9BACT</name>
<dbReference type="GO" id="GO:0004252">
    <property type="term" value="F:serine-type endopeptidase activity"/>
    <property type="evidence" value="ECO:0007669"/>
    <property type="project" value="InterPro"/>
</dbReference>
<dbReference type="InterPro" id="IPR022764">
    <property type="entry name" value="Peptidase_S54_rhomboid_dom"/>
</dbReference>
<feature type="transmembrane region" description="Helical" evidence="7">
    <location>
        <begin position="220"/>
        <end position="236"/>
    </location>
</feature>
<reference evidence="9 10" key="1">
    <citation type="submission" date="2019-03" db="EMBL/GenBank/DDBJ databases">
        <title>Genomic Encyclopedia of Archaeal and Bacterial Type Strains, Phase II (KMG-II): from individual species to whole genera.</title>
        <authorList>
            <person name="Goeker M."/>
        </authorList>
    </citation>
    <scope>NUCLEOTIDE SEQUENCE [LARGE SCALE GENOMIC DNA]</scope>
    <source>
        <strain evidence="9 10">RL-C</strain>
    </source>
</reference>
<dbReference type="RefSeq" id="WP_131837981.1">
    <property type="nucleotide sequence ID" value="NZ_SLWB01000001.1"/>
</dbReference>
<keyword evidence="4" id="KW-0378">Hydrolase</keyword>
<feature type="domain" description="Peptidase S54 rhomboid" evidence="8">
    <location>
        <begin position="175"/>
        <end position="259"/>
    </location>
</feature>
<evidence type="ECO:0000256" key="6">
    <source>
        <dbReference type="ARBA" id="ARBA00023136"/>
    </source>
</evidence>
<keyword evidence="10" id="KW-1185">Reference proteome</keyword>
<dbReference type="EMBL" id="SLWB01000001">
    <property type="protein sequence ID" value="TCN73206.1"/>
    <property type="molecule type" value="Genomic_DNA"/>
</dbReference>
<evidence type="ECO:0000259" key="8">
    <source>
        <dbReference type="Pfam" id="PF01694"/>
    </source>
</evidence>
<feature type="transmembrane region" description="Helical" evidence="7">
    <location>
        <begin position="61"/>
        <end position="81"/>
    </location>
</feature>
<dbReference type="Gene3D" id="1.20.1540.10">
    <property type="entry name" value="Rhomboid-like"/>
    <property type="match status" value="1"/>
</dbReference>
<gene>
    <name evidence="9" type="ORF">CLV25_101427</name>
</gene>
<dbReference type="OrthoDB" id="9807874at2"/>
<feature type="transmembrane region" description="Helical" evidence="7">
    <location>
        <begin position="12"/>
        <end position="32"/>
    </location>
</feature>
<dbReference type="Proteomes" id="UP000294830">
    <property type="component" value="Unassembled WGS sequence"/>
</dbReference>
<feature type="transmembrane region" description="Helical" evidence="7">
    <location>
        <begin position="93"/>
        <end position="114"/>
    </location>
</feature>
<organism evidence="9 10">
    <name type="scientific">Acetobacteroides hydrogenigenes</name>
    <dbReference type="NCBI Taxonomy" id="979970"/>
    <lineage>
        <taxon>Bacteria</taxon>
        <taxon>Pseudomonadati</taxon>
        <taxon>Bacteroidota</taxon>
        <taxon>Bacteroidia</taxon>
        <taxon>Bacteroidales</taxon>
        <taxon>Rikenellaceae</taxon>
        <taxon>Acetobacteroides</taxon>
    </lineage>
</organism>
<evidence type="ECO:0000256" key="7">
    <source>
        <dbReference type="SAM" id="Phobius"/>
    </source>
</evidence>
<protein>
    <submittedName>
        <fullName evidence="9">Rhomboid family protein</fullName>
    </submittedName>
</protein>
<feature type="transmembrane region" description="Helical" evidence="7">
    <location>
        <begin position="193"/>
        <end position="213"/>
    </location>
</feature>
<evidence type="ECO:0000313" key="10">
    <source>
        <dbReference type="Proteomes" id="UP000294830"/>
    </source>
</evidence>
<feature type="transmembrane region" description="Helical" evidence="7">
    <location>
        <begin position="242"/>
        <end position="262"/>
    </location>
</feature>
<evidence type="ECO:0000256" key="3">
    <source>
        <dbReference type="ARBA" id="ARBA00022692"/>
    </source>
</evidence>
<evidence type="ECO:0000256" key="1">
    <source>
        <dbReference type="ARBA" id="ARBA00004141"/>
    </source>
</evidence>
<dbReference type="GO" id="GO:0016020">
    <property type="term" value="C:membrane"/>
    <property type="evidence" value="ECO:0007669"/>
    <property type="project" value="UniProtKB-SubCell"/>
</dbReference>
<dbReference type="PANTHER" id="PTHR43731">
    <property type="entry name" value="RHOMBOID PROTEASE"/>
    <property type="match status" value="1"/>
</dbReference>
<comment type="similarity">
    <text evidence="2">Belongs to the peptidase S54 family.</text>
</comment>
<evidence type="ECO:0000256" key="2">
    <source>
        <dbReference type="ARBA" id="ARBA00009045"/>
    </source>
</evidence>
<evidence type="ECO:0000256" key="5">
    <source>
        <dbReference type="ARBA" id="ARBA00022989"/>
    </source>
</evidence>
<proteinExistence type="inferred from homology"/>
<keyword evidence="6 7" id="KW-0472">Membrane</keyword>
<feature type="domain" description="Peptidase S54 rhomboid" evidence="8">
    <location>
        <begin position="53"/>
        <end position="111"/>
    </location>
</feature>
<comment type="caution">
    <text evidence="9">The sequence shown here is derived from an EMBL/GenBank/DDBJ whole genome shotgun (WGS) entry which is preliminary data.</text>
</comment>
<evidence type="ECO:0000256" key="4">
    <source>
        <dbReference type="ARBA" id="ARBA00022801"/>
    </source>
</evidence>
<dbReference type="Pfam" id="PF01694">
    <property type="entry name" value="Rhomboid"/>
    <property type="match status" value="2"/>
</dbReference>
<accession>A0A4R2EWX5</accession>
<keyword evidence="5 7" id="KW-1133">Transmembrane helix</keyword>
<comment type="subcellular location">
    <subcellularLocation>
        <location evidence="1">Membrane</location>
        <topology evidence="1">Multi-pass membrane protein</topology>
    </subcellularLocation>
</comment>
<sequence length="269" mass="30508">MFQQNRIGSTPPVVLNLIIINALMLLLTWFLGNMNIDIIDALGLHSFYSSSFRIWQPVTNIFLHGDITHLFFNMFSLWMFGRILEQVWGGKKFLFYYLVTGIGASLLNSVVTIAEIEWMRSSAEQAIANMSPDTFFDFVKSYAPGAKSEISAFLDGWYNHPKDTTYINEAKKAVYAIMETRENSITIGASGSVYGVLLAFGMLFPNMMLLLLIPPIPIKAKYMVMIFAAIELYFGFSGKQPGIAHFAHLGGMLVGFFIIRYWKKHNIMY</sequence>
<dbReference type="InterPro" id="IPR050925">
    <property type="entry name" value="Rhomboid_protease_S54"/>
</dbReference>
<dbReference type="InterPro" id="IPR035952">
    <property type="entry name" value="Rhomboid-like_sf"/>
</dbReference>
<evidence type="ECO:0000313" key="9">
    <source>
        <dbReference type="EMBL" id="TCN73206.1"/>
    </source>
</evidence>
<dbReference type="AlphaFoldDB" id="A0A4R2EWX5"/>
<dbReference type="PANTHER" id="PTHR43731:SF14">
    <property type="entry name" value="PRESENILIN-ASSOCIATED RHOMBOID-LIKE PROTEIN, MITOCHONDRIAL"/>
    <property type="match status" value="1"/>
</dbReference>
<dbReference type="SUPFAM" id="SSF144091">
    <property type="entry name" value="Rhomboid-like"/>
    <property type="match status" value="1"/>
</dbReference>
<keyword evidence="3 7" id="KW-0812">Transmembrane</keyword>